<protein>
    <submittedName>
        <fullName evidence="2">Uncharacterized protein</fullName>
    </submittedName>
</protein>
<sequence>MLSIVQDFTFRATTRSVKIIMPPVVFGSLVAAVCTNLVLYTLEVVMACQIFGDSNPSAPGRLVKSGVCLNLIIDSVATFAGCSFLFWFQDSHWGENDDVQSRYWKVVVGVLTAGTAVAVVSQCFLLGRFWKNIRKHLLGTVFAVAILVIAVLASVAAVVICAYLQWTNPPVLVPFIWVALISNVVAALGITTVSVCQRLAIKTGAPKKNLVTRTWRAFIQTGLPGAIIVVLALIAWADGKRGDYVVALYFIQARVYSCTMLFALRYPAPARTDLWIEDMVSTSLPQKGQPKPPYSPEIFLKNEQAHRLTLCEIPEDKAVQGWYNIDLGEDVSRSSIDNDKEIAPSALVLHRNSFYQVPDEEQR</sequence>
<feature type="transmembrane region" description="Helical" evidence="1">
    <location>
        <begin position="244"/>
        <end position="264"/>
    </location>
</feature>
<feature type="transmembrane region" description="Helical" evidence="1">
    <location>
        <begin position="172"/>
        <end position="196"/>
    </location>
</feature>
<reference evidence="2" key="1">
    <citation type="submission" date="2023-03" db="EMBL/GenBank/DDBJ databases">
        <title>Massive genome expansion in bonnet fungi (Mycena s.s.) driven by repeated elements and novel gene families across ecological guilds.</title>
        <authorList>
            <consortium name="Lawrence Berkeley National Laboratory"/>
            <person name="Harder C.B."/>
            <person name="Miyauchi S."/>
            <person name="Viragh M."/>
            <person name="Kuo A."/>
            <person name="Thoen E."/>
            <person name="Andreopoulos B."/>
            <person name="Lu D."/>
            <person name="Skrede I."/>
            <person name="Drula E."/>
            <person name="Henrissat B."/>
            <person name="Morin E."/>
            <person name="Kohler A."/>
            <person name="Barry K."/>
            <person name="LaButti K."/>
            <person name="Morin E."/>
            <person name="Salamov A."/>
            <person name="Lipzen A."/>
            <person name="Mereny Z."/>
            <person name="Hegedus B."/>
            <person name="Baldrian P."/>
            <person name="Stursova M."/>
            <person name="Weitz H."/>
            <person name="Taylor A."/>
            <person name="Grigoriev I.V."/>
            <person name="Nagy L.G."/>
            <person name="Martin F."/>
            <person name="Kauserud H."/>
        </authorList>
    </citation>
    <scope>NUCLEOTIDE SEQUENCE</scope>
    <source>
        <strain evidence="2">CBHHK188m</strain>
    </source>
</reference>
<dbReference type="EMBL" id="JARJLG010000253">
    <property type="protein sequence ID" value="KAJ7722880.1"/>
    <property type="molecule type" value="Genomic_DNA"/>
</dbReference>
<evidence type="ECO:0000313" key="3">
    <source>
        <dbReference type="Proteomes" id="UP001215280"/>
    </source>
</evidence>
<gene>
    <name evidence="2" type="ORF">DFH07DRAFT_1067328</name>
</gene>
<evidence type="ECO:0000313" key="2">
    <source>
        <dbReference type="EMBL" id="KAJ7722880.1"/>
    </source>
</evidence>
<name>A0AAD7HL62_9AGAR</name>
<keyword evidence="3" id="KW-1185">Reference proteome</keyword>
<keyword evidence="1" id="KW-0472">Membrane</keyword>
<organism evidence="2 3">
    <name type="scientific">Mycena maculata</name>
    <dbReference type="NCBI Taxonomy" id="230809"/>
    <lineage>
        <taxon>Eukaryota</taxon>
        <taxon>Fungi</taxon>
        <taxon>Dikarya</taxon>
        <taxon>Basidiomycota</taxon>
        <taxon>Agaricomycotina</taxon>
        <taxon>Agaricomycetes</taxon>
        <taxon>Agaricomycetidae</taxon>
        <taxon>Agaricales</taxon>
        <taxon>Marasmiineae</taxon>
        <taxon>Mycenaceae</taxon>
        <taxon>Mycena</taxon>
    </lineage>
</organism>
<keyword evidence="1" id="KW-0812">Transmembrane</keyword>
<feature type="transmembrane region" description="Helical" evidence="1">
    <location>
        <begin position="137"/>
        <end position="166"/>
    </location>
</feature>
<comment type="caution">
    <text evidence="2">The sequence shown here is derived from an EMBL/GenBank/DDBJ whole genome shotgun (WGS) entry which is preliminary data.</text>
</comment>
<evidence type="ECO:0000256" key="1">
    <source>
        <dbReference type="SAM" id="Phobius"/>
    </source>
</evidence>
<accession>A0AAD7HL62</accession>
<keyword evidence="1" id="KW-1133">Transmembrane helix</keyword>
<proteinExistence type="predicted"/>
<feature type="transmembrane region" description="Helical" evidence="1">
    <location>
        <begin position="217"/>
        <end position="238"/>
    </location>
</feature>
<dbReference type="Proteomes" id="UP001215280">
    <property type="component" value="Unassembled WGS sequence"/>
</dbReference>
<feature type="transmembrane region" description="Helical" evidence="1">
    <location>
        <begin position="67"/>
        <end position="88"/>
    </location>
</feature>
<feature type="transmembrane region" description="Helical" evidence="1">
    <location>
        <begin position="20"/>
        <end position="46"/>
    </location>
</feature>
<dbReference type="AlphaFoldDB" id="A0AAD7HL62"/>
<feature type="transmembrane region" description="Helical" evidence="1">
    <location>
        <begin position="103"/>
        <end position="125"/>
    </location>
</feature>